<name>A0A2K9NUF9_BACTC</name>
<dbReference type="OrthoDB" id="5290288at2"/>
<proteinExistence type="predicted"/>
<dbReference type="Proteomes" id="UP000235584">
    <property type="component" value="Chromosome"/>
</dbReference>
<dbReference type="Pfam" id="PF13645">
    <property type="entry name" value="YkuD_2"/>
    <property type="match status" value="1"/>
</dbReference>
<dbReference type="InterPro" id="IPR032676">
    <property type="entry name" value="YkuD_2"/>
</dbReference>
<dbReference type="EMBL" id="CP025704">
    <property type="protein sequence ID" value="AUN99140.1"/>
    <property type="molecule type" value="Genomic_DNA"/>
</dbReference>
<evidence type="ECO:0000313" key="2">
    <source>
        <dbReference type="Proteomes" id="UP000235584"/>
    </source>
</evidence>
<organism evidence="1 2">
    <name type="scientific">Bacteriovorax stolpii</name>
    <name type="common">Bdellovibrio stolpii</name>
    <dbReference type="NCBI Taxonomy" id="960"/>
    <lineage>
        <taxon>Bacteria</taxon>
        <taxon>Pseudomonadati</taxon>
        <taxon>Bdellovibrionota</taxon>
        <taxon>Bacteriovoracia</taxon>
        <taxon>Bacteriovoracales</taxon>
        <taxon>Bacteriovoracaceae</taxon>
        <taxon>Bacteriovorax</taxon>
    </lineage>
</organism>
<gene>
    <name evidence="1" type="ORF">C0V70_13720</name>
</gene>
<evidence type="ECO:0000313" key="1">
    <source>
        <dbReference type="EMBL" id="AUN99140.1"/>
    </source>
</evidence>
<dbReference type="PANTHER" id="PTHR38477:SF1">
    <property type="entry name" value="MUREIN L,D-TRANSPEPTIDASE CATALYTIC DOMAIN FAMILY PROTEIN"/>
    <property type="match status" value="1"/>
</dbReference>
<dbReference type="AlphaFoldDB" id="A0A2K9NUF9"/>
<accession>A0A2K9NUF9</accession>
<dbReference type="KEGG" id="bsto:C0V70_13720"/>
<keyword evidence="2" id="KW-1185">Reference proteome</keyword>
<reference evidence="1 2" key="1">
    <citation type="submission" date="2018-01" db="EMBL/GenBank/DDBJ databases">
        <title>Complete genome sequence of Bacteriovorax stolpii DSM12778.</title>
        <authorList>
            <person name="Tang B."/>
            <person name="Chang J."/>
        </authorList>
    </citation>
    <scope>NUCLEOTIDE SEQUENCE [LARGE SCALE GENOMIC DNA]</scope>
    <source>
        <strain evidence="1 2">DSM 12778</strain>
    </source>
</reference>
<sequence>MKLMTKTFLALALVSTALSARADYLSWKEIEKRFKAEGLNTKALGHVQCFFEKHENTVFKRKMSFNEADNRCGQDSQITLDKKRVFALIDYTAPSDQRRMFLVDRLTGGISMMAVAHGRYKAHMLNTRLSENKNSIKHARYFSNELGSNAPSSGFYVSGVEYEGKFGRSMVLHGLEDGINDNACERAVVVHKHLMVTRGSAHALSSGCPMISRDYIDHVINLLEGNYDPATNEVTNGSVVFIYGPRESKWAASTCEGNFNL</sequence>
<protein>
    <submittedName>
        <fullName evidence="1">Uncharacterized protein</fullName>
    </submittedName>
</protein>
<dbReference type="RefSeq" id="WP_102244431.1">
    <property type="nucleotide sequence ID" value="NZ_CP025704.1"/>
</dbReference>
<dbReference type="PANTHER" id="PTHR38477">
    <property type="entry name" value="HYPOTHETICAL EXPORTED PROTEIN"/>
    <property type="match status" value="1"/>
</dbReference>